<organism evidence="1 2">
    <name type="scientific">Nannocystis punicea</name>
    <dbReference type="NCBI Taxonomy" id="2995304"/>
    <lineage>
        <taxon>Bacteria</taxon>
        <taxon>Pseudomonadati</taxon>
        <taxon>Myxococcota</taxon>
        <taxon>Polyangia</taxon>
        <taxon>Nannocystales</taxon>
        <taxon>Nannocystaceae</taxon>
        <taxon>Nannocystis</taxon>
    </lineage>
</organism>
<dbReference type="Proteomes" id="UP001164459">
    <property type="component" value="Chromosome"/>
</dbReference>
<evidence type="ECO:0000313" key="2">
    <source>
        <dbReference type="Proteomes" id="UP001164459"/>
    </source>
</evidence>
<proteinExistence type="predicted"/>
<accession>A0ABY7GSD9</accession>
<evidence type="ECO:0000313" key="1">
    <source>
        <dbReference type="EMBL" id="WAS89852.1"/>
    </source>
</evidence>
<keyword evidence="2" id="KW-1185">Reference proteome</keyword>
<evidence type="ECO:0008006" key="3">
    <source>
        <dbReference type="Google" id="ProtNLM"/>
    </source>
</evidence>
<reference evidence="1" key="1">
    <citation type="submission" date="2022-11" db="EMBL/GenBank/DDBJ databases">
        <title>Minimal conservation of predation-associated metabolite biosynthetic gene clusters underscores biosynthetic potential of Myxococcota including descriptions for ten novel species: Archangium lansinium sp. nov., Myxococcus landrumus sp. nov., Nannocystis bai.</title>
        <authorList>
            <person name="Ahearne A."/>
            <person name="Stevens C."/>
            <person name="Dowd S."/>
        </authorList>
    </citation>
    <scope>NUCLEOTIDE SEQUENCE</scope>
    <source>
        <strain evidence="1">Fl3</strain>
    </source>
</reference>
<dbReference type="EMBL" id="CP114040">
    <property type="protein sequence ID" value="WAS89852.1"/>
    <property type="molecule type" value="Genomic_DNA"/>
</dbReference>
<dbReference type="InterPro" id="IPR027417">
    <property type="entry name" value="P-loop_NTPase"/>
</dbReference>
<dbReference type="SUPFAM" id="SSF52540">
    <property type="entry name" value="P-loop containing nucleoside triphosphate hydrolases"/>
    <property type="match status" value="1"/>
</dbReference>
<dbReference type="Gene3D" id="3.40.50.300">
    <property type="entry name" value="P-loop containing nucleotide triphosphate hydrolases"/>
    <property type="match status" value="1"/>
</dbReference>
<gene>
    <name evidence="1" type="ORF">O0S08_26975</name>
</gene>
<dbReference type="RefSeq" id="WP_269032162.1">
    <property type="nucleotide sequence ID" value="NZ_CP114040.1"/>
</dbReference>
<sequence>MTVDRSIIRRLIAQCDPQKPLEAGSPLYVPFDKDPSVRGEQACIDSLRRTIFDAESPTCQLFTGFPGTGKTSELLRLAGQINNAPPPDCGYVLYINCEEYIHRFFPVSVTDVLSAITYCVAREADRLEKTATPPGETYLRQFFDSIRRFLPTSAHLQPKFELYGLNLMLELRNNRTIHDEIEEALRKRFQDFVRECYEEIGRSLKRIRKAIGSRADRFIVIADGLEKIDAMNESQRESIENSIEALFVAYGDFLRLPSCHVIYTFPVWLRFRTAQLGSVFAREPLTLPMVKIHDRDGNDFAAGLDKMYKLVACRLEDPERIFGKDPVAAVRPILTATGGYPRDVLRILRNLLQNEEQFPVAPARIERAIKNVRQTYHDIILRTDAALLKEIADTHRVPTADRDRLRQFGQLFARYLILAYRNGDEWFDLHPMVRGAPALMDQFGDAAP</sequence>
<name>A0ABY7GSD9_9BACT</name>
<protein>
    <recommendedName>
        <fullName evidence="3">AAA ATPase domain-containing protein</fullName>
    </recommendedName>
</protein>